<evidence type="ECO:0000313" key="7">
    <source>
        <dbReference type="Proteomes" id="UP000561326"/>
    </source>
</evidence>
<keyword evidence="4 5" id="KW-0472">Membrane</keyword>
<feature type="transmembrane region" description="Helical" evidence="5">
    <location>
        <begin position="14"/>
        <end position="44"/>
    </location>
</feature>
<keyword evidence="2 5" id="KW-0812">Transmembrane</keyword>
<dbReference type="CDD" id="cd16914">
    <property type="entry name" value="EcfT"/>
    <property type="match status" value="1"/>
</dbReference>
<dbReference type="Pfam" id="PF02361">
    <property type="entry name" value="CbiQ"/>
    <property type="match status" value="1"/>
</dbReference>
<evidence type="ECO:0000256" key="2">
    <source>
        <dbReference type="ARBA" id="ARBA00022692"/>
    </source>
</evidence>
<dbReference type="Proteomes" id="UP000561326">
    <property type="component" value="Unassembled WGS sequence"/>
</dbReference>
<feature type="transmembrane region" description="Helical" evidence="5">
    <location>
        <begin position="56"/>
        <end position="74"/>
    </location>
</feature>
<accession>A0A848CSN8</accession>
<feature type="transmembrane region" description="Helical" evidence="5">
    <location>
        <begin position="264"/>
        <end position="282"/>
    </location>
</feature>
<dbReference type="AlphaFoldDB" id="A0A848CSN8"/>
<protein>
    <submittedName>
        <fullName evidence="6">Energy-coupling factor transporter transmembrane protein EcfT</fullName>
    </submittedName>
</protein>
<name>A0A848CSN8_ANEAE</name>
<comment type="subcellular location">
    <subcellularLocation>
        <location evidence="1">Membrane</location>
        <topology evidence="1">Multi-pass membrane protein</topology>
    </subcellularLocation>
</comment>
<dbReference type="PANTHER" id="PTHR33514">
    <property type="entry name" value="PROTEIN ABCI12, CHLOROPLASTIC"/>
    <property type="match status" value="1"/>
</dbReference>
<dbReference type="EMBL" id="JABAGO010000003">
    <property type="protein sequence ID" value="NME97359.1"/>
    <property type="molecule type" value="Genomic_DNA"/>
</dbReference>
<feature type="transmembrane region" description="Helical" evidence="5">
    <location>
        <begin position="94"/>
        <end position="113"/>
    </location>
</feature>
<sequence length="292" mass="32906">MSRGFSTVHPTVCFLYYLLLFALLMLAFHPVILFIAFISGVWLAALQGQGGSIRGTLRFCLLPSGIVIVVHSVFFNVGSTPLFAIGGKPIMLEAITYGITMSLALIVLFVWFLSYNQTMTAERFLCMAAPLLPQVALVTMISLRFVPLLKERLHQLVLIQKLRGLDVYDGSMVKRAKAGAQLLHALFSWSLQEALETADSMKARGYGVTKRSTYISWSMTRQDWLVLVYMIVTGGGGAWCWLIGGHGQTAYERIIQVGWTIVEWRSIVLLVLFLCIPLVIELKERWQWHCWK</sequence>
<gene>
    <name evidence="6" type="ORF">HF838_03710</name>
</gene>
<evidence type="ECO:0000256" key="3">
    <source>
        <dbReference type="ARBA" id="ARBA00022989"/>
    </source>
</evidence>
<comment type="caution">
    <text evidence="6">The sequence shown here is derived from an EMBL/GenBank/DDBJ whole genome shotgun (WGS) entry which is preliminary data.</text>
</comment>
<evidence type="ECO:0000256" key="1">
    <source>
        <dbReference type="ARBA" id="ARBA00004141"/>
    </source>
</evidence>
<organism evidence="6 7">
    <name type="scientific">Aneurinibacillus aneurinilyticus</name>
    <name type="common">Bacillus aneurinolyticus</name>
    <dbReference type="NCBI Taxonomy" id="1391"/>
    <lineage>
        <taxon>Bacteria</taxon>
        <taxon>Bacillati</taxon>
        <taxon>Bacillota</taxon>
        <taxon>Bacilli</taxon>
        <taxon>Bacillales</taxon>
        <taxon>Paenibacillaceae</taxon>
        <taxon>Aneurinibacillus group</taxon>
        <taxon>Aneurinibacillus</taxon>
    </lineage>
</organism>
<keyword evidence="3 5" id="KW-1133">Transmembrane helix</keyword>
<evidence type="ECO:0000256" key="5">
    <source>
        <dbReference type="SAM" id="Phobius"/>
    </source>
</evidence>
<dbReference type="GO" id="GO:0005886">
    <property type="term" value="C:plasma membrane"/>
    <property type="evidence" value="ECO:0007669"/>
    <property type="project" value="UniProtKB-ARBA"/>
</dbReference>
<reference evidence="6 7" key="1">
    <citation type="submission" date="2020-04" db="EMBL/GenBank/DDBJ databases">
        <authorList>
            <person name="Hitch T.C.A."/>
            <person name="Wylensek D."/>
            <person name="Clavel T."/>
        </authorList>
    </citation>
    <scope>NUCLEOTIDE SEQUENCE [LARGE SCALE GENOMIC DNA]</scope>
    <source>
        <strain evidence="6 7">WB01_D5_05</strain>
    </source>
</reference>
<dbReference type="RefSeq" id="WP_168974529.1">
    <property type="nucleotide sequence ID" value="NZ_JABAGO010000003.1"/>
</dbReference>
<evidence type="ECO:0000256" key="4">
    <source>
        <dbReference type="ARBA" id="ARBA00023136"/>
    </source>
</evidence>
<proteinExistence type="predicted"/>
<dbReference type="PANTHER" id="PTHR33514:SF13">
    <property type="entry name" value="PROTEIN ABCI12, CHLOROPLASTIC"/>
    <property type="match status" value="1"/>
</dbReference>
<evidence type="ECO:0000313" key="6">
    <source>
        <dbReference type="EMBL" id="NME97359.1"/>
    </source>
</evidence>
<dbReference type="InterPro" id="IPR003339">
    <property type="entry name" value="ABC/ECF_trnsptr_transmembrane"/>
</dbReference>
<feature type="transmembrane region" description="Helical" evidence="5">
    <location>
        <begin position="224"/>
        <end position="244"/>
    </location>
</feature>